<dbReference type="GO" id="GO:0016020">
    <property type="term" value="C:membrane"/>
    <property type="evidence" value="ECO:0007669"/>
    <property type="project" value="UniProtKB-SubCell"/>
</dbReference>
<gene>
    <name evidence="6" type="ORF">CAPTEDRAFT_223152</name>
</gene>
<feature type="transmembrane region" description="Helical" evidence="5">
    <location>
        <begin position="104"/>
        <end position="127"/>
    </location>
</feature>
<dbReference type="OMA" id="SWAFAIN"/>
<protein>
    <submittedName>
        <fullName evidence="6 7">Uncharacterized protein</fullName>
    </submittedName>
</protein>
<dbReference type="HOGENOM" id="CLU_107301_0_0_1"/>
<organism evidence="6">
    <name type="scientific">Capitella teleta</name>
    <name type="common">Polychaete worm</name>
    <dbReference type="NCBI Taxonomy" id="283909"/>
    <lineage>
        <taxon>Eukaryota</taxon>
        <taxon>Metazoa</taxon>
        <taxon>Spiralia</taxon>
        <taxon>Lophotrochozoa</taxon>
        <taxon>Annelida</taxon>
        <taxon>Polychaeta</taxon>
        <taxon>Sedentaria</taxon>
        <taxon>Scolecida</taxon>
        <taxon>Capitellidae</taxon>
        <taxon>Capitella</taxon>
    </lineage>
</organism>
<evidence type="ECO:0000256" key="1">
    <source>
        <dbReference type="ARBA" id="ARBA00004141"/>
    </source>
</evidence>
<feature type="transmembrane region" description="Helical" evidence="5">
    <location>
        <begin position="78"/>
        <end position="98"/>
    </location>
</feature>
<dbReference type="Pfam" id="PF00822">
    <property type="entry name" value="PMP22_Claudin"/>
    <property type="match status" value="1"/>
</dbReference>
<evidence type="ECO:0000313" key="6">
    <source>
        <dbReference type="EMBL" id="ELU12933.1"/>
    </source>
</evidence>
<dbReference type="AlphaFoldDB" id="R7V254"/>
<evidence type="ECO:0000256" key="3">
    <source>
        <dbReference type="ARBA" id="ARBA00022989"/>
    </source>
</evidence>
<feature type="transmembrane region" description="Helical" evidence="5">
    <location>
        <begin position="6"/>
        <end position="27"/>
    </location>
</feature>
<dbReference type="EnsemblMetazoa" id="CapteT223152">
    <property type="protein sequence ID" value="CapteP223152"/>
    <property type="gene ID" value="CapteG223152"/>
</dbReference>
<keyword evidence="8" id="KW-1185">Reference proteome</keyword>
<evidence type="ECO:0000256" key="5">
    <source>
        <dbReference type="SAM" id="Phobius"/>
    </source>
</evidence>
<dbReference type="OrthoDB" id="6097653at2759"/>
<reference evidence="7" key="3">
    <citation type="submission" date="2015-06" db="UniProtKB">
        <authorList>
            <consortium name="EnsemblMetazoa"/>
        </authorList>
    </citation>
    <scope>IDENTIFICATION</scope>
</reference>
<keyword evidence="2 5" id="KW-0812">Transmembrane</keyword>
<evidence type="ECO:0000313" key="7">
    <source>
        <dbReference type="EnsemblMetazoa" id="CapteP223152"/>
    </source>
</evidence>
<reference evidence="6 8" key="2">
    <citation type="journal article" date="2013" name="Nature">
        <title>Insights into bilaterian evolution from three spiralian genomes.</title>
        <authorList>
            <person name="Simakov O."/>
            <person name="Marletaz F."/>
            <person name="Cho S.J."/>
            <person name="Edsinger-Gonzales E."/>
            <person name="Havlak P."/>
            <person name="Hellsten U."/>
            <person name="Kuo D.H."/>
            <person name="Larsson T."/>
            <person name="Lv J."/>
            <person name="Arendt D."/>
            <person name="Savage R."/>
            <person name="Osoegawa K."/>
            <person name="de Jong P."/>
            <person name="Grimwood J."/>
            <person name="Chapman J.A."/>
            <person name="Shapiro H."/>
            <person name="Aerts A."/>
            <person name="Otillar R.P."/>
            <person name="Terry A.Y."/>
            <person name="Boore J.L."/>
            <person name="Grigoriev I.V."/>
            <person name="Lindberg D.R."/>
            <person name="Seaver E.C."/>
            <person name="Weisblat D.A."/>
            <person name="Putnam N.H."/>
            <person name="Rokhsar D.S."/>
        </authorList>
    </citation>
    <scope>NUCLEOTIDE SEQUENCE</scope>
    <source>
        <strain evidence="6 8">I ESC-2004</strain>
    </source>
</reference>
<reference evidence="8" key="1">
    <citation type="submission" date="2012-12" db="EMBL/GenBank/DDBJ databases">
        <authorList>
            <person name="Hellsten U."/>
            <person name="Grimwood J."/>
            <person name="Chapman J.A."/>
            <person name="Shapiro H."/>
            <person name="Aerts A."/>
            <person name="Otillar R.P."/>
            <person name="Terry A.Y."/>
            <person name="Boore J.L."/>
            <person name="Simakov O."/>
            <person name="Marletaz F."/>
            <person name="Cho S.-J."/>
            <person name="Edsinger-Gonzales E."/>
            <person name="Havlak P."/>
            <person name="Kuo D.-H."/>
            <person name="Larsson T."/>
            <person name="Lv J."/>
            <person name="Arendt D."/>
            <person name="Savage R."/>
            <person name="Osoegawa K."/>
            <person name="de Jong P."/>
            <person name="Lindberg D.R."/>
            <person name="Seaver E.C."/>
            <person name="Weisblat D.A."/>
            <person name="Putnam N.H."/>
            <person name="Grigoriev I.V."/>
            <person name="Rokhsar D.S."/>
        </authorList>
    </citation>
    <scope>NUCLEOTIDE SEQUENCE</scope>
    <source>
        <strain evidence="8">I ESC-2004</strain>
    </source>
</reference>
<keyword evidence="3 5" id="KW-1133">Transmembrane helix</keyword>
<evidence type="ECO:0000313" key="8">
    <source>
        <dbReference type="Proteomes" id="UP000014760"/>
    </source>
</evidence>
<comment type="subcellular location">
    <subcellularLocation>
        <location evidence="1">Membrane</location>
        <topology evidence="1">Multi-pass membrane protein</topology>
    </subcellularLocation>
</comment>
<dbReference type="Gene3D" id="1.20.140.150">
    <property type="match status" value="1"/>
</dbReference>
<evidence type="ECO:0000256" key="2">
    <source>
        <dbReference type="ARBA" id="ARBA00022692"/>
    </source>
</evidence>
<accession>R7V254</accession>
<sequence>MNLNALLGAILVSGSISGILFIVGYVAPYWTWVEKQGIDTHTGLWQWCGISTTDQKEMCGILESTGDWPDWLRASQGVLSASLFFALLSMITTVVWSFRGPSKYTCIICCVFFLISALLSLTGACLYGDKNRENLSWAFAFPLVAAFLYLLPALLSAIAARQVWKETPDK</sequence>
<dbReference type="Proteomes" id="UP000014760">
    <property type="component" value="Unassembled WGS sequence"/>
</dbReference>
<proteinExistence type="predicted"/>
<feature type="transmembrane region" description="Helical" evidence="5">
    <location>
        <begin position="139"/>
        <end position="160"/>
    </location>
</feature>
<dbReference type="EMBL" id="KB295623">
    <property type="protein sequence ID" value="ELU12933.1"/>
    <property type="molecule type" value="Genomic_DNA"/>
</dbReference>
<dbReference type="EMBL" id="AMQN01000792">
    <property type="status" value="NOT_ANNOTATED_CDS"/>
    <property type="molecule type" value="Genomic_DNA"/>
</dbReference>
<keyword evidence="4 5" id="KW-0472">Membrane</keyword>
<dbReference type="InterPro" id="IPR004031">
    <property type="entry name" value="PMP22/EMP/MP20/Claudin"/>
</dbReference>
<name>R7V254_CAPTE</name>
<evidence type="ECO:0000256" key="4">
    <source>
        <dbReference type="ARBA" id="ARBA00023136"/>
    </source>
</evidence>